<dbReference type="Proteomes" id="UP000053647">
    <property type="component" value="Unassembled WGS sequence"/>
</dbReference>
<feature type="region of interest" description="Disordered" evidence="1">
    <location>
        <begin position="1"/>
        <end position="243"/>
    </location>
</feature>
<proteinExistence type="predicted"/>
<feature type="compositionally biased region" description="Polar residues" evidence="1">
    <location>
        <begin position="132"/>
        <end position="150"/>
    </location>
</feature>
<feature type="compositionally biased region" description="Polar residues" evidence="1">
    <location>
        <begin position="1"/>
        <end position="13"/>
    </location>
</feature>
<protein>
    <submittedName>
        <fullName evidence="2">Uncharacterized protein</fullName>
    </submittedName>
</protein>
<evidence type="ECO:0000313" key="3">
    <source>
        <dbReference type="Proteomes" id="UP000053647"/>
    </source>
</evidence>
<evidence type="ECO:0000256" key="1">
    <source>
        <dbReference type="SAM" id="MobiDB-lite"/>
    </source>
</evidence>
<reference evidence="3" key="2">
    <citation type="submission" date="2015-01" db="EMBL/GenBank/DDBJ databases">
        <title>Evolutionary Origins and Diversification of the Mycorrhizal Mutualists.</title>
        <authorList>
            <consortium name="DOE Joint Genome Institute"/>
            <consortium name="Mycorrhizal Genomics Consortium"/>
            <person name="Kohler A."/>
            <person name="Kuo A."/>
            <person name="Nagy L.G."/>
            <person name="Floudas D."/>
            <person name="Copeland A."/>
            <person name="Barry K.W."/>
            <person name="Cichocki N."/>
            <person name="Veneault-Fourrey C."/>
            <person name="LaButti K."/>
            <person name="Lindquist E.A."/>
            <person name="Lipzen A."/>
            <person name="Lundell T."/>
            <person name="Morin E."/>
            <person name="Murat C."/>
            <person name="Riley R."/>
            <person name="Ohm R."/>
            <person name="Sun H."/>
            <person name="Tunlid A."/>
            <person name="Henrissat B."/>
            <person name="Grigoriev I.V."/>
            <person name="Hibbett D.S."/>
            <person name="Martin F."/>
        </authorList>
    </citation>
    <scope>NUCLEOTIDE SEQUENCE [LARGE SCALE GENOMIC DNA]</scope>
    <source>
        <strain evidence="3">ATCC 200175</strain>
    </source>
</reference>
<reference evidence="2 3" key="1">
    <citation type="submission" date="2014-06" db="EMBL/GenBank/DDBJ databases">
        <authorList>
            <consortium name="DOE Joint Genome Institute"/>
            <person name="Kuo A."/>
            <person name="Kohler A."/>
            <person name="Nagy L.G."/>
            <person name="Floudas D."/>
            <person name="Copeland A."/>
            <person name="Barry K.W."/>
            <person name="Cichocki N."/>
            <person name="Veneault-Fourrey C."/>
            <person name="LaButti K."/>
            <person name="Lindquist E.A."/>
            <person name="Lipzen A."/>
            <person name="Lundell T."/>
            <person name="Morin E."/>
            <person name="Murat C."/>
            <person name="Sun H."/>
            <person name="Tunlid A."/>
            <person name="Henrissat B."/>
            <person name="Grigoriev I.V."/>
            <person name="Hibbett D.S."/>
            <person name="Martin F."/>
            <person name="Nordberg H.P."/>
            <person name="Cantor M.N."/>
            <person name="Hua S.X."/>
        </authorList>
    </citation>
    <scope>NUCLEOTIDE SEQUENCE [LARGE SCALE GENOMIC DNA]</scope>
    <source>
        <strain evidence="2 3">ATCC 200175</strain>
    </source>
</reference>
<keyword evidence="3" id="KW-1185">Reference proteome</keyword>
<organism evidence="2 3">
    <name type="scientific">Paxillus involutus ATCC 200175</name>
    <dbReference type="NCBI Taxonomy" id="664439"/>
    <lineage>
        <taxon>Eukaryota</taxon>
        <taxon>Fungi</taxon>
        <taxon>Dikarya</taxon>
        <taxon>Basidiomycota</taxon>
        <taxon>Agaricomycotina</taxon>
        <taxon>Agaricomycetes</taxon>
        <taxon>Agaricomycetidae</taxon>
        <taxon>Boletales</taxon>
        <taxon>Paxilineae</taxon>
        <taxon>Paxillaceae</taxon>
        <taxon>Paxillus</taxon>
    </lineage>
</organism>
<dbReference type="AlphaFoldDB" id="A0A0C9SXT0"/>
<accession>A0A0C9SXT0</accession>
<feature type="compositionally biased region" description="Polar residues" evidence="1">
    <location>
        <begin position="188"/>
        <end position="212"/>
    </location>
</feature>
<feature type="compositionally biased region" description="Low complexity" evidence="1">
    <location>
        <begin position="172"/>
        <end position="181"/>
    </location>
</feature>
<sequence length="243" mass="26644">MPPRTSQVMQQTRSSHDFRSSAPWTSSTFHGRSLGPALTILSTAFYPPPPSPHDDDAYISPTAPAFSHSSAPSMGLVSRYTSSQLPSNPPPFRNSLSADQDPGQLEELKYDDYQPPEQDPQIPPPDDDISPFESTQPLPFDSQLASTPCSSDEPGDLAYVDEVSSDEESRAAESSLRSSHSITERQPHNSSSNYENVPGNTSNRALSNSQIDPSLLEEELGSQNDVVEEHHRRNCLPRTPDPQ</sequence>
<gene>
    <name evidence="2" type="ORF">PAXINDRAFT_18954</name>
</gene>
<evidence type="ECO:0000313" key="2">
    <source>
        <dbReference type="EMBL" id="KIJ07875.1"/>
    </source>
</evidence>
<dbReference type="HOGENOM" id="CLU_1142885_0_0_1"/>
<dbReference type="EMBL" id="KN819759">
    <property type="protein sequence ID" value="KIJ07875.1"/>
    <property type="molecule type" value="Genomic_DNA"/>
</dbReference>
<name>A0A0C9SXT0_PAXIN</name>